<name>A0ACC1SS17_9HYPO</name>
<organism evidence="1 2">
    <name type="scientific">Fusarium decemcellulare</name>
    <dbReference type="NCBI Taxonomy" id="57161"/>
    <lineage>
        <taxon>Eukaryota</taxon>
        <taxon>Fungi</taxon>
        <taxon>Dikarya</taxon>
        <taxon>Ascomycota</taxon>
        <taxon>Pezizomycotina</taxon>
        <taxon>Sordariomycetes</taxon>
        <taxon>Hypocreomycetidae</taxon>
        <taxon>Hypocreales</taxon>
        <taxon>Nectriaceae</taxon>
        <taxon>Fusarium</taxon>
        <taxon>Fusarium decemcellulare species complex</taxon>
    </lineage>
</organism>
<accession>A0ACC1SS17</accession>
<keyword evidence="2" id="KW-1185">Reference proteome</keyword>
<evidence type="ECO:0000313" key="2">
    <source>
        <dbReference type="Proteomes" id="UP001148629"/>
    </source>
</evidence>
<sequence length="718" mass="81813">MKASEAQSTSGEQQPVDNPRSSARRSKRRARQACLSCRSRKVRCDVTQQTPCDNCKWHNLDCVVVGRRQRYLRVNNLILPHFRSSPEHNFEWETPGLPTRSCSRAPGDIKSSRPTPNAGTDPKQDLDDTSIEIPNIFDQDSQLLPDFYPSTPSLDSSSASPAHPSFPQCRGSKLFELPSCMTLPGYVKPLTTRIAVDDLAFLQSKGALTLPSQECRDELLWCFFEYVYPLMPILDIDEFLRIIENPDGKSGRISLLLLQAVLFAGSAFVKIDHLKDSGFLTRRQARKAMFQRVRLLYDFNAETDRLTLVQSLALMTLWYESSDEHRNTWHWTDVVISQCFAAGLHLDPSYSKAQEPPRIQRLRRRIWWTCFMRDRIVSMGMRRPPRIRDDDYNVLMLEQSDFQLQHKEGESFDEICSYASDTKKSSELAVLCISMTKLCCCLRHYVRTHHSIFCENSADGCNEVIRLPRYQDKSDFVQCNEDLLRWHEALPECCKHRPIDCERKSLVNSTIYLNRSLLDMIYFAAVASLHRFRFMSLLHSPEASLFDRELSKLCMQNAAFKISRIAAELHSKNLDISLPAMAITPLISAASIHLLELRGIIQADKQRTHEGFLNCMSVIESLKDMYAVANLAKDAMEWASVEPLGDDNVPRGYEGSSTEDGDSWNVTTKRPKLATTMCASSWTSPSHDDTLTTDTFDGTEGLDVMDDAMMRNLLDLPV</sequence>
<proteinExistence type="predicted"/>
<dbReference type="Proteomes" id="UP001148629">
    <property type="component" value="Unassembled WGS sequence"/>
</dbReference>
<protein>
    <submittedName>
        <fullName evidence="1">Uncharacterized protein</fullName>
    </submittedName>
</protein>
<comment type="caution">
    <text evidence="1">The sequence shown here is derived from an EMBL/GenBank/DDBJ whole genome shotgun (WGS) entry which is preliminary data.</text>
</comment>
<evidence type="ECO:0000313" key="1">
    <source>
        <dbReference type="EMBL" id="KAJ3545115.1"/>
    </source>
</evidence>
<dbReference type="EMBL" id="JANRMS010000163">
    <property type="protein sequence ID" value="KAJ3545115.1"/>
    <property type="molecule type" value="Genomic_DNA"/>
</dbReference>
<gene>
    <name evidence="1" type="ORF">NM208_g2675</name>
</gene>
<reference evidence="1" key="1">
    <citation type="submission" date="2022-08" db="EMBL/GenBank/DDBJ databases">
        <title>Genome Sequence of Fusarium decemcellulare.</title>
        <authorList>
            <person name="Buettner E."/>
        </authorList>
    </citation>
    <scope>NUCLEOTIDE SEQUENCE</scope>
    <source>
        <strain evidence="1">Babe19</strain>
    </source>
</reference>